<dbReference type="Proteomes" id="UP000224974">
    <property type="component" value="Unassembled WGS sequence"/>
</dbReference>
<feature type="transmembrane region" description="Helical" evidence="6">
    <location>
        <begin position="30"/>
        <end position="47"/>
    </location>
</feature>
<proteinExistence type="predicted"/>
<name>A0A2C6DUF1_9GAMM</name>
<reference evidence="8" key="1">
    <citation type="submission" date="2017-09" db="EMBL/GenBank/DDBJ databases">
        <title>FDA dAtabase for Regulatory Grade micrObial Sequences (FDA-ARGOS): Supporting development and validation of Infectious Disease Dx tests.</title>
        <authorList>
            <person name="Minogue T."/>
            <person name="Wolcott M."/>
            <person name="Wasieloski L."/>
            <person name="Aguilar W."/>
            <person name="Moore D."/>
            <person name="Tallon L.J."/>
            <person name="Sadzewicz L."/>
            <person name="Ott S."/>
            <person name="Zhao X."/>
            <person name="Nagaraj S."/>
            <person name="Vavikolanu K."/>
            <person name="Aluvathingal J."/>
            <person name="Nadendla S."/>
            <person name="Sichtig H."/>
        </authorList>
    </citation>
    <scope>NUCLEOTIDE SEQUENCE</scope>
    <source>
        <strain evidence="8">FDAARGOS_387</strain>
    </source>
</reference>
<keyword evidence="3 6" id="KW-0812">Transmembrane</keyword>
<evidence type="ECO:0000256" key="2">
    <source>
        <dbReference type="ARBA" id="ARBA00022475"/>
    </source>
</evidence>
<reference evidence="10" key="2">
    <citation type="submission" date="2017-09" db="EMBL/GenBank/DDBJ databases">
        <title>FDA dAtabase for Regulatory Grade micrObial Sequences (FDA-ARGOS): Supporting development and validation of Infectious Disease Dx tests.</title>
        <authorList>
            <person name="Minogue T."/>
            <person name="Wolcott M."/>
            <person name="Wasieloski L."/>
            <person name="Aguilar W."/>
            <person name="Moore D."/>
            <person name="Tallon L."/>
            <person name="Sadzewicz L."/>
            <person name="Ott S."/>
            <person name="Zhao X."/>
            <person name="Nagaraj S."/>
            <person name="Vavikolanu K."/>
            <person name="Aluvathingal J."/>
            <person name="Nadendla S."/>
            <person name="Sichtig H."/>
        </authorList>
    </citation>
    <scope>NUCLEOTIDE SEQUENCE [LARGE SCALE GENOMIC DNA]</scope>
    <source>
        <strain evidence="10">FDAARGOS_387</strain>
    </source>
</reference>
<keyword evidence="4 6" id="KW-1133">Transmembrane helix</keyword>
<evidence type="ECO:0000313" key="9">
    <source>
        <dbReference type="EMBL" id="VFS45318.1"/>
    </source>
</evidence>
<evidence type="ECO:0000259" key="7">
    <source>
        <dbReference type="Pfam" id="PF01478"/>
    </source>
</evidence>
<sequence>MTTLMNGIYLIMLIMLLWITYTDIRSRTISNKAIVAIFVTSIPIALYHHNTINILAALSFLTLGFILFNFNILGAGDVKLISALSLSLTPQQIWPFLWLISVLGGLIVFIGFLFFRRSIRQSGVPYGPAIAVGFFLACFIT</sequence>
<dbReference type="GO" id="GO:0004190">
    <property type="term" value="F:aspartic-type endopeptidase activity"/>
    <property type="evidence" value="ECO:0007669"/>
    <property type="project" value="InterPro"/>
</dbReference>
<protein>
    <submittedName>
        <fullName evidence="8">Flp operon protein B</fullName>
    </submittedName>
    <submittedName>
        <fullName evidence="9">Flp pilus assembly protein, protease CpaA</fullName>
    </submittedName>
</protein>
<keyword evidence="2" id="KW-1003">Cell membrane</keyword>
<dbReference type="OrthoDB" id="5687582at2"/>
<dbReference type="STRING" id="1111728.GCA_000427805_01430"/>
<dbReference type="RefSeq" id="WP_029096400.1">
    <property type="nucleotide sequence ID" value="NZ_BRLG01000042.1"/>
</dbReference>
<evidence type="ECO:0000313" key="11">
    <source>
        <dbReference type="Proteomes" id="UP000373449"/>
    </source>
</evidence>
<gene>
    <name evidence="8" type="ORF">CRN84_25020</name>
    <name evidence="9" type="ORF">NCTC12282_00190</name>
</gene>
<dbReference type="EMBL" id="PDDX01000001">
    <property type="protein sequence ID" value="PHI32343.1"/>
    <property type="molecule type" value="Genomic_DNA"/>
</dbReference>
<organism evidence="8 10">
    <name type="scientific">Budvicia aquatica</name>
    <dbReference type="NCBI Taxonomy" id="82979"/>
    <lineage>
        <taxon>Bacteria</taxon>
        <taxon>Pseudomonadati</taxon>
        <taxon>Pseudomonadota</taxon>
        <taxon>Gammaproteobacteria</taxon>
        <taxon>Enterobacterales</taxon>
        <taxon>Budviciaceae</taxon>
        <taxon>Budvicia</taxon>
    </lineage>
</organism>
<dbReference type="Proteomes" id="UP000373449">
    <property type="component" value="Unassembled WGS sequence"/>
</dbReference>
<dbReference type="GO" id="GO:0006508">
    <property type="term" value="P:proteolysis"/>
    <property type="evidence" value="ECO:0007669"/>
    <property type="project" value="UniProtKB-KW"/>
</dbReference>
<feature type="transmembrane region" description="Helical" evidence="6">
    <location>
        <begin position="93"/>
        <end position="115"/>
    </location>
</feature>
<feature type="transmembrane region" description="Helical" evidence="6">
    <location>
        <begin position="54"/>
        <end position="73"/>
    </location>
</feature>
<keyword evidence="10" id="KW-1185">Reference proteome</keyword>
<dbReference type="AlphaFoldDB" id="A0A2C6DUF1"/>
<keyword evidence="9" id="KW-0378">Hydrolase</keyword>
<feature type="transmembrane region" description="Helical" evidence="6">
    <location>
        <begin position="7"/>
        <end position="24"/>
    </location>
</feature>
<evidence type="ECO:0000313" key="10">
    <source>
        <dbReference type="Proteomes" id="UP000224974"/>
    </source>
</evidence>
<evidence type="ECO:0000256" key="1">
    <source>
        <dbReference type="ARBA" id="ARBA00004651"/>
    </source>
</evidence>
<dbReference type="PANTHER" id="PTHR36506:SF1">
    <property type="entry name" value="PREFLAGELLIN PEPTIDASE"/>
    <property type="match status" value="1"/>
</dbReference>
<dbReference type="EMBL" id="CAADJA010000002">
    <property type="protein sequence ID" value="VFS45318.1"/>
    <property type="molecule type" value="Genomic_DNA"/>
</dbReference>
<evidence type="ECO:0000256" key="4">
    <source>
        <dbReference type="ARBA" id="ARBA00022989"/>
    </source>
</evidence>
<evidence type="ECO:0000256" key="3">
    <source>
        <dbReference type="ARBA" id="ARBA00022692"/>
    </source>
</evidence>
<accession>A0A2C6DUF1</accession>
<dbReference type="Pfam" id="PF01478">
    <property type="entry name" value="Peptidase_A24"/>
    <property type="match status" value="1"/>
</dbReference>
<keyword evidence="9" id="KW-0645">Protease</keyword>
<evidence type="ECO:0000256" key="6">
    <source>
        <dbReference type="SAM" id="Phobius"/>
    </source>
</evidence>
<reference evidence="9 11" key="3">
    <citation type="submission" date="2019-03" db="EMBL/GenBank/DDBJ databases">
        <authorList>
            <consortium name="Pathogen Informatics"/>
        </authorList>
    </citation>
    <scope>NUCLEOTIDE SEQUENCE [LARGE SCALE GENOMIC DNA]</scope>
    <source>
        <strain evidence="9 11">NCTC12282</strain>
    </source>
</reference>
<dbReference type="Gene3D" id="1.20.120.1220">
    <property type="match status" value="1"/>
</dbReference>
<keyword evidence="5 6" id="KW-0472">Membrane</keyword>
<comment type="subcellular location">
    <subcellularLocation>
        <location evidence="1">Cell membrane</location>
        <topology evidence="1">Multi-pass membrane protein</topology>
    </subcellularLocation>
</comment>
<evidence type="ECO:0000256" key="5">
    <source>
        <dbReference type="ARBA" id="ARBA00023136"/>
    </source>
</evidence>
<dbReference type="PANTHER" id="PTHR36506">
    <property type="entry name" value="PREFLAGELLIN PEPTIDASE"/>
    <property type="match status" value="1"/>
</dbReference>
<feature type="domain" description="Prepilin type IV endopeptidase peptidase" evidence="7">
    <location>
        <begin position="10"/>
        <end position="108"/>
    </location>
</feature>
<dbReference type="InterPro" id="IPR000045">
    <property type="entry name" value="Prepilin_IV_endopep_pep"/>
</dbReference>
<dbReference type="GO" id="GO:0005886">
    <property type="term" value="C:plasma membrane"/>
    <property type="evidence" value="ECO:0007669"/>
    <property type="project" value="UniProtKB-SubCell"/>
</dbReference>
<dbReference type="InterPro" id="IPR052218">
    <property type="entry name" value="Preflagellin_Peptidase"/>
</dbReference>
<evidence type="ECO:0000313" key="8">
    <source>
        <dbReference type="EMBL" id="PHI32343.1"/>
    </source>
</evidence>